<dbReference type="Proteomes" id="UP000252167">
    <property type="component" value="Unassembled WGS sequence"/>
</dbReference>
<evidence type="ECO:0000313" key="1">
    <source>
        <dbReference type="EMBL" id="RBL98886.1"/>
    </source>
</evidence>
<comment type="caution">
    <text evidence="1">The sequence shown here is derived from an EMBL/GenBank/DDBJ whole genome shotgun (WGS) entry which is preliminary data.</text>
</comment>
<protein>
    <submittedName>
        <fullName evidence="1">Uncharacterized protein</fullName>
    </submittedName>
</protein>
<reference evidence="1 2" key="1">
    <citation type="submission" date="2018-01" db="EMBL/GenBank/DDBJ databases">
        <title>Glutamicibacter soli strain NHPC-3 Whole genome sequence and assembly.</title>
        <authorList>
            <person name="Choudhury P."/>
            <person name="Gupta D."/>
            <person name="Sengupta K."/>
            <person name="Jawed A."/>
            <person name="Sultana N."/>
            <person name="Saha P."/>
        </authorList>
    </citation>
    <scope>NUCLEOTIDE SEQUENCE [LARGE SCALE GENOMIC DNA]</scope>
    <source>
        <strain evidence="1 2">NHPC-3</strain>
    </source>
</reference>
<gene>
    <name evidence="1" type="ORF">C1H84_16735</name>
</gene>
<sequence length="81" mass="8855">MTRNASEIYDDLKALANELEDLAASGRITMSTDSWNQDHRDTKQAVAQALAALQQAINATCWMETLPSPIPTGKEPDQGTH</sequence>
<dbReference type="EMBL" id="POAF01000011">
    <property type="protein sequence ID" value="RBL98886.1"/>
    <property type="molecule type" value="Genomic_DNA"/>
</dbReference>
<evidence type="ECO:0000313" key="2">
    <source>
        <dbReference type="Proteomes" id="UP000252167"/>
    </source>
</evidence>
<organism evidence="1 2">
    <name type="scientific">Glutamicibacter soli</name>
    <dbReference type="NCBI Taxonomy" id="453836"/>
    <lineage>
        <taxon>Bacteria</taxon>
        <taxon>Bacillati</taxon>
        <taxon>Actinomycetota</taxon>
        <taxon>Actinomycetes</taxon>
        <taxon>Micrococcales</taxon>
        <taxon>Micrococcaceae</taxon>
        <taxon>Glutamicibacter</taxon>
    </lineage>
</organism>
<proteinExistence type="predicted"/>
<keyword evidence="2" id="KW-1185">Reference proteome</keyword>
<accession>A0A365Y904</accession>
<name>A0A365Y904_9MICC</name>
<dbReference type="AlphaFoldDB" id="A0A365Y904"/>
<dbReference type="RefSeq" id="WP_113608038.1">
    <property type="nucleotide sequence ID" value="NZ_POAF01000011.1"/>
</dbReference>